<dbReference type="AlphaFoldDB" id="A0AAN1XV08"/>
<reference evidence="3 4" key="1">
    <citation type="journal article" date="2022" name="ISME Commun">
        <title>Vulcanimicrobium alpinus gen. nov. sp. nov., the first cultivated representative of the candidate phylum 'Eremiobacterota', is a metabolically versatile aerobic anoxygenic phototroph.</title>
        <authorList>
            <person name="Yabe S."/>
            <person name="Muto K."/>
            <person name="Abe K."/>
            <person name="Yokota A."/>
            <person name="Staudigel H."/>
            <person name="Tebo B.M."/>
        </authorList>
    </citation>
    <scope>NUCLEOTIDE SEQUENCE [LARGE SCALE GENOMIC DNA]</scope>
    <source>
        <strain evidence="3 4">WC8-2</strain>
    </source>
</reference>
<dbReference type="Proteomes" id="UP001317532">
    <property type="component" value="Chromosome"/>
</dbReference>
<comment type="similarity">
    <text evidence="1">Belongs to the 4-hydroxybenzoyl-CoA thioesterase family.</text>
</comment>
<dbReference type="KEGG" id="vab:WPS_12210"/>
<dbReference type="SUPFAM" id="SSF54637">
    <property type="entry name" value="Thioesterase/thiol ester dehydrase-isomerase"/>
    <property type="match status" value="1"/>
</dbReference>
<dbReference type="Pfam" id="PF13279">
    <property type="entry name" value="4HBT_2"/>
    <property type="match status" value="1"/>
</dbReference>
<dbReference type="GO" id="GO:0047617">
    <property type="term" value="F:fatty acyl-CoA hydrolase activity"/>
    <property type="evidence" value="ECO:0007669"/>
    <property type="project" value="TreeGrafter"/>
</dbReference>
<dbReference type="CDD" id="cd00586">
    <property type="entry name" value="4HBT"/>
    <property type="match status" value="1"/>
</dbReference>
<dbReference type="PANTHER" id="PTHR31793:SF27">
    <property type="entry name" value="NOVEL THIOESTERASE SUPERFAMILY DOMAIN AND SAPOSIN A-TYPE DOMAIN CONTAINING PROTEIN (0610012H03RIK)"/>
    <property type="match status" value="1"/>
</dbReference>
<dbReference type="InterPro" id="IPR006684">
    <property type="entry name" value="YbgC/YbaW"/>
</dbReference>
<dbReference type="EMBL" id="AP025523">
    <property type="protein sequence ID" value="BDE05945.1"/>
    <property type="molecule type" value="Genomic_DNA"/>
</dbReference>
<evidence type="ECO:0000313" key="4">
    <source>
        <dbReference type="Proteomes" id="UP001317532"/>
    </source>
</evidence>
<evidence type="ECO:0000313" key="3">
    <source>
        <dbReference type="EMBL" id="BDE05945.1"/>
    </source>
</evidence>
<dbReference type="InterPro" id="IPR029069">
    <property type="entry name" value="HotDog_dom_sf"/>
</dbReference>
<dbReference type="PIRSF" id="PIRSF003230">
    <property type="entry name" value="YbgC"/>
    <property type="match status" value="1"/>
</dbReference>
<dbReference type="NCBIfam" id="TIGR00051">
    <property type="entry name" value="YbgC/FadM family acyl-CoA thioesterase"/>
    <property type="match status" value="1"/>
</dbReference>
<evidence type="ECO:0000256" key="1">
    <source>
        <dbReference type="ARBA" id="ARBA00005953"/>
    </source>
</evidence>
<keyword evidence="2" id="KW-0378">Hydrolase</keyword>
<dbReference type="RefSeq" id="WP_317996952.1">
    <property type="nucleotide sequence ID" value="NZ_AP025523.1"/>
</dbReference>
<name>A0AAN1XV08_UNVUL</name>
<keyword evidence="4" id="KW-1185">Reference proteome</keyword>
<evidence type="ECO:0000256" key="2">
    <source>
        <dbReference type="ARBA" id="ARBA00022801"/>
    </source>
</evidence>
<dbReference type="PANTHER" id="PTHR31793">
    <property type="entry name" value="4-HYDROXYBENZOYL-COA THIOESTERASE FAMILY MEMBER"/>
    <property type="match status" value="1"/>
</dbReference>
<gene>
    <name evidence="3" type="ORF">WPS_12210</name>
</gene>
<protein>
    <recommendedName>
        <fullName evidence="5">Thioesterase</fullName>
    </recommendedName>
</protein>
<organism evidence="3 4">
    <name type="scientific">Vulcanimicrobium alpinum</name>
    <dbReference type="NCBI Taxonomy" id="3016050"/>
    <lineage>
        <taxon>Bacteria</taxon>
        <taxon>Bacillati</taxon>
        <taxon>Vulcanimicrobiota</taxon>
        <taxon>Vulcanimicrobiia</taxon>
        <taxon>Vulcanimicrobiales</taxon>
        <taxon>Vulcanimicrobiaceae</taxon>
        <taxon>Vulcanimicrobium</taxon>
    </lineage>
</organism>
<dbReference type="InterPro" id="IPR050563">
    <property type="entry name" value="4-hydroxybenzoyl-CoA_TE"/>
</dbReference>
<sequence>MSADALRRGPDVRERVRWRDVDMMSVVYYGAYLRFMEAAEDEFFRTLGFPYARIAEEFGVWIARVRVEVDYRVPARLGDDLVCRADLVALGGSSLRFAFPIDRGDGTRLADGALTLAALDRTTLRPARLPDALRSLLR</sequence>
<evidence type="ECO:0008006" key="5">
    <source>
        <dbReference type="Google" id="ProtNLM"/>
    </source>
</evidence>
<dbReference type="Gene3D" id="3.10.129.10">
    <property type="entry name" value="Hotdog Thioesterase"/>
    <property type="match status" value="1"/>
</dbReference>
<proteinExistence type="inferred from homology"/>
<accession>A0AAN1XV08</accession>